<sequence>MEKNMNVVKSLVEACWTNLWDMNRNDEFWNASKQFIECLMAMNKFILLEELLERAKEQRPGSIMSITWTVYHVSKNISGENQQLFVKDATSQLLSCSFSQQFVVRLFCQAIFYDVPKLLNMSKDEWISPKIFEHLASGYKINNIGAHNLVNNKYTLENITSSQIIKTRCRELDEEEINNENSGDFQKKIIL</sequence>
<proteinExistence type="predicted"/>
<dbReference type="Proteomes" id="UP000826195">
    <property type="component" value="Unassembled WGS sequence"/>
</dbReference>
<keyword evidence="2" id="KW-1185">Reference proteome</keyword>
<dbReference type="EMBL" id="JAHXZJ010001119">
    <property type="protein sequence ID" value="KAH0555260.1"/>
    <property type="molecule type" value="Genomic_DNA"/>
</dbReference>
<evidence type="ECO:0000313" key="1">
    <source>
        <dbReference type="EMBL" id="KAH0555260.1"/>
    </source>
</evidence>
<protein>
    <submittedName>
        <fullName evidence="1">Uncharacterized protein</fullName>
    </submittedName>
</protein>
<name>A0AAV7IRF9_COTGL</name>
<reference evidence="1 2" key="1">
    <citation type="journal article" date="2021" name="J. Hered.">
        <title>A chromosome-level genome assembly of the parasitoid wasp, Cotesia glomerata (Hymenoptera: Braconidae).</title>
        <authorList>
            <person name="Pinto B.J."/>
            <person name="Weis J.J."/>
            <person name="Gamble T."/>
            <person name="Ode P.J."/>
            <person name="Paul R."/>
            <person name="Zaspel J.M."/>
        </authorList>
    </citation>
    <scope>NUCLEOTIDE SEQUENCE [LARGE SCALE GENOMIC DNA]</scope>
    <source>
        <strain evidence="1">CgM1</strain>
    </source>
</reference>
<comment type="caution">
    <text evidence="1">The sequence shown here is derived from an EMBL/GenBank/DDBJ whole genome shotgun (WGS) entry which is preliminary data.</text>
</comment>
<evidence type="ECO:0000313" key="2">
    <source>
        <dbReference type="Proteomes" id="UP000826195"/>
    </source>
</evidence>
<dbReference type="AlphaFoldDB" id="A0AAV7IRF9"/>
<accession>A0AAV7IRF9</accession>
<gene>
    <name evidence="1" type="ORF">KQX54_016501</name>
</gene>
<organism evidence="1 2">
    <name type="scientific">Cotesia glomerata</name>
    <name type="common">Lepidopteran parasitic wasp</name>
    <name type="synonym">Apanteles glomeratus</name>
    <dbReference type="NCBI Taxonomy" id="32391"/>
    <lineage>
        <taxon>Eukaryota</taxon>
        <taxon>Metazoa</taxon>
        <taxon>Ecdysozoa</taxon>
        <taxon>Arthropoda</taxon>
        <taxon>Hexapoda</taxon>
        <taxon>Insecta</taxon>
        <taxon>Pterygota</taxon>
        <taxon>Neoptera</taxon>
        <taxon>Endopterygota</taxon>
        <taxon>Hymenoptera</taxon>
        <taxon>Apocrita</taxon>
        <taxon>Ichneumonoidea</taxon>
        <taxon>Braconidae</taxon>
        <taxon>Microgastrinae</taxon>
        <taxon>Cotesia</taxon>
    </lineage>
</organism>